<evidence type="ECO:0000313" key="1">
    <source>
        <dbReference type="EMBL" id="GEU75631.1"/>
    </source>
</evidence>
<gene>
    <name evidence="1" type="ORF">Tci_047609</name>
</gene>
<dbReference type="AlphaFoldDB" id="A0A6L2MNN9"/>
<organism evidence="1">
    <name type="scientific">Tanacetum cinerariifolium</name>
    <name type="common">Dalmatian daisy</name>
    <name type="synonym">Chrysanthemum cinerariifolium</name>
    <dbReference type="NCBI Taxonomy" id="118510"/>
    <lineage>
        <taxon>Eukaryota</taxon>
        <taxon>Viridiplantae</taxon>
        <taxon>Streptophyta</taxon>
        <taxon>Embryophyta</taxon>
        <taxon>Tracheophyta</taxon>
        <taxon>Spermatophyta</taxon>
        <taxon>Magnoliopsida</taxon>
        <taxon>eudicotyledons</taxon>
        <taxon>Gunneridae</taxon>
        <taxon>Pentapetalae</taxon>
        <taxon>asterids</taxon>
        <taxon>campanulids</taxon>
        <taxon>Asterales</taxon>
        <taxon>Asteraceae</taxon>
        <taxon>Asteroideae</taxon>
        <taxon>Anthemideae</taxon>
        <taxon>Anthemidinae</taxon>
        <taxon>Tanacetum</taxon>
    </lineage>
</organism>
<dbReference type="PANTHER" id="PTHR46238">
    <property type="entry name" value="REVERSE TRANSCRIPTASE DOMAIN-CONTAINING PROTEIN"/>
    <property type="match status" value="1"/>
</dbReference>
<name>A0A6L2MNN9_TANCI</name>
<accession>A0A6L2MNN9</accession>
<reference evidence="1" key="1">
    <citation type="journal article" date="2019" name="Sci. Rep.">
        <title>Draft genome of Tanacetum cinerariifolium, the natural source of mosquito coil.</title>
        <authorList>
            <person name="Yamashiro T."/>
            <person name="Shiraishi A."/>
            <person name="Satake H."/>
            <person name="Nakayama K."/>
        </authorList>
    </citation>
    <scope>NUCLEOTIDE SEQUENCE</scope>
</reference>
<sequence>MGWKKFINFEEMAKFRILRWTYDKTMLDMIPNDFFRANLNVDTIIDKIREERLRWFGHVKRRPQTVTVRNVEAMLVDSSRRRVKPILRWEDRLKQNMKEFLLSEDMTSDRNAWRDKSTING</sequence>
<protein>
    <submittedName>
        <fullName evidence="1">Putative cytochrome P450</fullName>
    </submittedName>
</protein>
<dbReference type="EMBL" id="BKCJ010007120">
    <property type="protein sequence ID" value="GEU75631.1"/>
    <property type="molecule type" value="Genomic_DNA"/>
</dbReference>
<dbReference type="PANTHER" id="PTHR46238:SF11">
    <property type="entry name" value="AGAMOUS-LIKE MADS-BOX PROTEIN AGL16"/>
    <property type="match status" value="1"/>
</dbReference>
<comment type="caution">
    <text evidence="1">The sequence shown here is derived from an EMBL/GenBank/DDBJ whole genome shotgun (WGS) entry which is preliminary data.</text>
</comment>
<proteinExistence type="predicted"/>